<protein>
    <submittedName>
        <fullName evidence="10">21102_t:CDS:1</fullName>
    </submittedName>
</protein>
<evidence type="ECO:0000256" key="7">
    <source>
        <dbReference type="ARBA" id="ARBA00023242"/>
    </source>
</evidence>
<dbReference type="GO" id="GO:0005634">
    <property type="term" value="C:nucleus"/>
    <property type="evidence" value="ECO:0007669"/>
    <property type="project" value="UniProtKB-SubCell"/>
</dbReference>
<dbReference type="SMART" id="SM00614">
    <property type="entry name" value="ZnF_BED"/>
    <property type="match status" value="1"/>
</dbReference>
<evidence type="ECO:0000256" key="2">
    <source>
        <dbReference type="ARBA" id="ARBA00022723"/>
    </source>
</evidence>
<dbReference type="PANTHER" id="PTHR46481">
    <property type="entry name" value="ZINC FINGER BED DOMAIN-CONTAINING PROTEIN 4"/>
    <property type="match status" value="1"/>
</dbReference>
<name>A0A9N9JK28_9GLOM</name>
<organism evidence="10 11">
    <name type="scientific">Cetraspora pellucida</name>
    <dbReference type="NCBI Taxonomy" id="1433469"/>
    <lineage>
        <taxon>Eukaryota</taxon>
        <taxon>Fungi</taxon>
        <taxon>Fungi incertae sedis</taxon>
        <taxon>Mucoromycota</taxon>
        <taxon>Glomeromycotina</taxon>
        <taxon>Glomeromycetes</taxon>
        <taxon>Diversisporales</taxon>
        <taxon>Gigasporaceae</taxon>
        <taxon>Cetraspora</taxon>
    </lineage>
</organism>
<dbReference type="InterPro" id="IPR003656">
    <property type="entry name" value="Znf_BED"/>
</dbReference>
<keyword evidence="4" id="KW-0862">Zinc</keyword>
<evidence type="ECO:0000256" key="6">
    <source>
        <dbReference type="ARBA" id="ARBA00023163"/>
    </source>
</evidence>
<dbReference type="Pfam" id="PF02892">
    <property type="entry name" value="zf-BED"/>
    <property type="match status" value="1"/>
</dbReference>
<evidence type="ECO:0000256" key="1">
    <source>
        <dbReference type="ARBA" id="ARBA00004123"/>
    </source>
</evidence>
<dbReference type="PANTHER" id="PTHR46481:SF10">
    <property type="entry name" value="ZINC FINGER BED DOMAIN-CONTAINING PROTEIN 39"/>
    <property type="match status" value="1"/>
</dbReference>
<keyword evidence="3 8" id="KW-0863">Zinc-finger</keyword>
<keyword evidence="5" id="KW-0805">Transcription regulation</keyword>
<dbReference type="SUPFAM" id="SSF57667">
    <property type="entry name" value="beta-beta-alpha zinc fingers"/>
    <property type="match status" value="1"/>
</dbReference>
<comment type="caution">
    <text evidence="10">The sequence shown here is derived from an EMBL/GenBank/DDBJ whole genome shotgun (WGS) entry which is preliminary data.</text>
</comment>
<dbReference type="Proteomes" id="UP000789759">
    <property type="component" value="Unassembled WGS sequence"/>
</dbReference>
<evidence type="ECO:0000259" key="9">
    <source>
        <dbReference type="PROSITE" id="PS50808"/>
    </source>
</evidence>
<evidence type="ECO:0000313" key="10">
    <source>
        <dbReference type="EMBL" id="CAG8785873.1"/>
    </source>
</evidence>
<keyword evidence="11" id="KW-1185">Reference proteome</keyword>
<accession>A0A9N9JK28</accession>
<proteinExistence type="predicted"/>
<dbReference type="GO" id="GO:0008270">
    <property type="term" value="F:zinc ion binding"/>
    <property type="evidence" value="ECO:0007669"/>
    <property type="project" value="UniProtKB-KW"/>
</dbReference>
<keyword evidence="7" id="KW-0539">Nucleus</keyword>
<dbReference type="InterPro" id="IPR036236">
    <property type="entry name" value="Znf_C2H2_sf"/>
</dbReference>
<evidence type="ECO:0000313" key="11">
    <source>
        <dbReference type="Proteomes" id="UP000789759"/>
    </source>
</evidence>
<sequence>VANEISSEYSVSTSEVSELSIINPVDSQKNKSSVWAHFSLLTNKQKAICNYCKYQLSHKKSTRMSHLHRHLKSCRKYQKSVFKKGSAELPKGQMQLEFSPTIKPSNDSIRKNLVDMIIRDELSFHADMVKRDVIKAYDIRKVYIKEILQNAKGKISLTCDIWRLLQQLEYLSITAHFLDKNWNLIFILLLFRLIPFPHSGINIANCIKVATDKYLITNKLQTITLDNASSNDVAIHELADHIFQNFYSNMNLCEYKSESLVIPSLDCDTRWNFTYKMLQLAIKIKNVIIRMKDRNKTFPNIPDEKEWKKADNIYTLKTSANSNPTLNNAFASILNIHTHLLSMRFHTKDFIRNICEPMIEKFNKY</sequence>
<comment type="subcellular location">
    <subcellularLocation>
        <location evidence="1">Nucleus</location>
    </subcellularLocation>
</comment>
<dbReference type="GO" id="GO:0009791">
    <property type="term" value="P:post-embryonic development"/>
    <property type="evidence" value="ECO:0007669"/>
    <property type="project" value="UniProtKB-ARBA"/>
</dbReference>
<dbReference type="AlphaFoldDB" id="A0A9N9JK28"/>
<evidence type="ECO:0000256" key="8">
    <source>
        <dbReference type="PROSITE-ProRule" id="PRU00027"/>
    </source>
</evidence>
<dbReference type="OrthoDB" id="1741548at2759"/>
<evidence type="ECO:0000256" key="3">
    <source>
        <dbReference type="ARBA" id="ARBA00022771"/>
    </source>
</evidence>
<feature type="non-terminal residue" evidence="10">
    <location>
        <position position="1"/>
    </location>
</feature>
<dbReference type="SUPFAM" id="SSF53098">
    <property type="entry name" value="Ribonuclease H-like"/>
    <property type="match status" value="1"/>
</dbReference>
<dbReference type="InterPro" id="IPR052035">
    <property type="entry name" value="ZnF_BED_domain_contain"/>
</dbReference>
<feature type="domain" description="BED-type" evidence="9">
    <location>
        <begin position="29"/>
        <end position="81"/>
    </location>
</feature>
<dbReference type="InterPro" id="IPR012337">
    <property type="entry name" value="RNaseH-like_sf"/>
</dbReference>
<gene>
    <name evidence="10" type="ORF">CPELLU_LOCUS16675</name>
</gene>
<reference evidence="10" key="1">
    <citation type="submission" date="2021-06" db="EMBL/GenBank/DDBJ databases">
        <authorList>
            <person name="Kallberg Y."/>
            <person name="Tangrot J."/>
            <person name="Rosling A."/>
        </authorList>
    </citation>
    <scope>NUCLEOTIDE SEQUENCE</scope>
    <source>
        <strain evidence="10">FL966</strain>
    </source>
</reference>
<dbReference type="EMBL" id="CAJVQA010025407">
    <property type="protein sequence ID" value="CAG8785873.1"/>
    <property type="molecule type" value="Genomic_DNA"/>
</dbReference>
<evidence type="ECO:0000256" key="5">
    <source>
        <dbReference type="ARBA" id="ARBA00023015"/>
    </source>
</evidence>
<keyword evidence="6" id="KW-0804">Transcription</keyword>
<dbReference type="PROSITE" id="PS50808">
    <property type="entry name" value="ZF_BED"/>
    <property type="match status" value="1"/>
</dbReference>
<keyword evidence="2" id="KW-0479">Metal-binding</keyword>
<dbReference type="GO" id="GO:0003677">
    <property type="term" value="F:DNA binding"/>
    <property type="evidence" value="ECO:0007669"/>
    <property type="project" value="InterPro"/>
</dbReference>
<evidence type="ECO:0000256" key="4">
    <source>
        <dbReference type="ARBA" id="ARBA00022833"/>
    </source>
</evidence>